<feature type="compositionally biased region" description="Low complexity" evidence="1">
    <location>
        <begin position="150"/>
        <end position="160"/>
    </location>
</feature>
<sequence length="312" mass="36704">MDNEPKIPGGYILVSRKLIESEIFDKPPMYVKVWLFLLSQAQYDNYKNLKRGQLFTSISEIQEACSWYVGYRKETPSKSEIYRIIDWLRKRGEREATGTTNEKMIETTKATHGMVVEVLNYGLYQDPKNYERNADRNDEKTTKVERTKQNRNNINKNVKNVKNDKKEIKTSCSNSDEPNGEVKFGEETRPYKAALYLRNKIEEGPVKQPLPEPTPEELEKWSAEMDRLNRLGPVGANKSDDFGYSWEEISKLIDWCQQDNFWQQNILSAPKFRKQIQKLESRMKENGEVEIEEYNNEMKMTPYQQEQLDAIQ</sequence>
<reference evidence="2 3" key="1">
    <citation type="submission" date="2016-10" db="EMBL/GenBank/DDBJ databases">
        <authorList>
            <person name="de Groot N.N."/>
        </authorList>
    </citation>
    <scope>NUCLEOTIDE SEQUENCE [LARGE SCALE GENOMIC DNA]</scope>
    <source>
        <strain evidence="2 3">SLAS-1</strain>
    </source>
</reference>
<feature type="compositionally biased region" description="Basic and acidic residues" evidence="1">
    <location>
        <begin position="128"/>
        <end position="148"/>
    </location>
</feature>
<evidence type="ECO:0000313" key="2">
    <source>
        <dbReference type="EMBL" id="SDM19660.1"/>
    </source>
</evidence>
<evidence type="ECO:0000313" key="3">
    <source>
        <dbReference type="Proteomes" id="UP000199476"/>
    </source>
</evidence>
<dbReference type="AlphaFoldDB" id="A0A1G9R960"/>
<organism evidence="2 3">
    <name type="scientific">Halarsenatibacter silvermanii</name>
    <dbReference type="NCBI Taxonomy" id="321763"/>
    <lineage>
        <taxon>Bacteria</taxon>
        <taxon>Bacillati</taxon>
        <taxon>Bacillota</taxon>
        <taxon>Clostridia</taxon>
        <taxon>Halanaerobiales</taxon>
        <taxon>Halarsenatibacteraceae</taxon>
        <taxon>Halarsenatibacter</taxon>
    </lineage>
</organism>
<dbReference type="OrthoDB" id="7365718at2"/>
<dbReference type="STRING" id="321763.SAMN04488692_1213"/>
<name>A0A1G9R960_9FIRM</name>
<evidence type="ECO:0008006" key="4">
    <source>
        <dbReference type="Google" id="ProtNLM"/>
    </source>
</evidence>
<dbReference type="EMBL" id="FNGO01000021">
    <property type="protein sequence ID" value="SDM19660.1"/>
    <property type="molecule type" value="Genomic_DNA"/>
</dbReference>
<keyword evidence="3" id="KW-1185">Reference proteome</keyword>
<proteinExistence type="predicted"/>
<dbReference type="RefSeq" id="WP_089761298.1">
    <property type="nucleotide sequence ID" value="NZ_FNGO01000021.1"/>
</dbReference>
<gene>
    <name evidence="2" type="ORF">SAMN04488692_1213</name>
</gene>
<accession>A0A1G9R960</accession>
<dbReference type="Proteomes" id="UP000199476">
    <property type="component" value="Unassembled WGS sequence"/>
</dbReference>
<evidence type="ECO:0000256" key="1">
    <source>
        <dbReference type="SAM" id="MobiDB-lite"/>
    </source>
</evidence>
<protein>
    <recommendedName>
        <fullName evidence="4">Lin1244/Lin1753-like N-terminal domain-containing protein</fullName>
    </recommendedName>
</protein>
<feature type="region of interest" description="Disordered" evidence="1">
    <location>
        <begin position="128"/>
        <end position="186"/>
    </location>
</feature>